<dbReference type="eggNOG" id="KOG0341">
    <property type="taxonomic scope" value="Eukaryota"/>
</dbReference>
<dbReference type="EMBL" id="DS985244">
    <property type="protein sequence ID" value="EDV25428.1"/>
    <property type="molecule type" value="Genomic_DNA"/>
</dbReference>
<feature type="domain" description="Helicase ATP-binding" evidence="7">
    <location>
        <begin position="98"/>
        <end position="260"/>
    </location>
</feature>
<dbReference type="SMART" id="SM00487">
    <property type="entry name" value="DEXDc"/>
    <property type="match status" value="1"/>
</dbReference>
<proteinExistence type="inferred from homology"/>
<dbReference type="STRING" id="10228.B3RV31"/>
<dbReference type="PANTHER" id="PTHR47958">
    <property type="entry name" value="ATP-DEPENDENT RNA HELICASE DBP3"/>
    <property type="match status" value="1"/>
</dbReference>
<dbReference type="AlphaFoldDB" id="B3RV31"/>
<dbReference type="PhylomeDB" id="B3RV31"/>
<evidence type="ECO:0000256" key="3">
    <source>
        <dbReference type="ARBA" id="ARBA00022801"/>
    </source>
</evidence>
<dbReference type="InterPro" id="IPR014001">
    <property type="entry name" value="Helicase_ATP-bd"/>
</dbReference>
<dbReference type="InterPro" id="IPR027417">
    <property type="entry name" value="P-loop_NTPase"/>
</dbReference>
<keyword evidence="10" id="KW-1185">Reference proteome</keyword>
<evidence type="ECO:0000256" key="2">
    <source>
        <dbReference type="ARBA" id="ARBA00022741"/>
    </source>
</evidence>
<dbReference type="HOGENOM" id="CLU_003041_1_5_1"/>
<dbReference type="PROSITE" id="PS51194">
    <property type="entry name" value="HELICASE_CTER"/>
    <property type="match status" value="1"/>
</dbReference>
<evidence type="ECO:0000256" key="4">
    <source>
        <dbReference type="ARBA" id="ARBA00022806"/>
    </source>
</evidence>
<dbReference type="GeneID" id="6753172"/>
<keyword evidence="4 6" id="KW-0347">Helicase</keyword>
<dbReference type="GO" id="GO:0005524">
    <property type="term" value="F:ATP binding"/>
    <property type="evidence" value="ECO:0007669"/>
    <property type="project" value="UniProtKB-KW"/>
</dbReference>
<dbReference type="GO" id="GO:0003729">
    <property type="term" value="F:mRNA binding"/>
    <property type="evidence" value="ECO:0000318"/>
    <property type="project" value="GO_Central"/>
</dbReference>
<dbReference type="SMART" id="SM00490">
    <property type="entry name" value="HELICc"/>
    <property type="match status" value="1"/>
</dbReference>
<dbReference type="KEGG" id="tad:TRIADDRAFT_55507"/>
<name>B3RV31_TRIAD</name>
<accession>B3RV31</accession>
<sequence>MDQTQDDELVPLRKKFRRKESGKEDNFVQSYYKIPDANNKLNDAQIDQLRWNAGITVDGESCPAPISDFAQLNLPSQLQVYLQNKDYKHPSSIQMQALPCVMSGRDIIGIAETSYETLTEILKYMNIDDTKVPSSLPDPSHPMQAPTYRATMVCGGMPISQQIQQLNAGVDVVIATPGRLIDLIDKGKINLTRSYFDIICFQLGYEIRIIYLVLDEADRMLGMGMEEQLRKITITVGVTGITNRKIHHNVQVINYAEKPIRLLKVLRHTTCPPVIVFANTIDTVDEVTLALKKEQFHVASLHSEKTQAYRFRVMTALKSGGVDVLVATDLASRGLDIPEVSHVISYDMPETIEDYIHRCGRTARFNRYGQATAFVTLDCKVVEDLKDVLVAAKQEIPDELVDSARFGKKIIRTEFGDRVI</sequence>
<evidence type="ECO:0000259" key="7">
    <source>
        <dbReference type="PROSITE" id="PS51192"/>
    </source>
</evidence>
<comment type="similarity">
    <text evidence="6">Belongs to the DEAD box helicase family.</text>
</comment>
<dbReference type="Pfam" id="PF00271">
    <property type="entry name" value="Helicase_C"/>
    <property type="match status" value="1"/>
</dbReference>
<dbReference type="CTD" id="6753172"/>
<keyword evidence="2 6" id="KW-0547">Nucleotide-binding</keyword>
<reference evidence="9 10" key="1">
    <citation type="journal article" date="2008" name="Nature">
        <title>The Trichoplax genome and the nature of placozoans.</title>
        <authorList>
            <person name="Srivastava M."/>
            <person name="Begovic E."/>
            <person name="Chapman J."/>
            <person name="Putnam N.H."/>
            <person name="Hellsten U."/>
            <person name="Kawashima T."/>
            <person name="Kuo A."/>
            <person name="Mitros T."/>
            <person name="Salamov A."/>
            <person name="Carpenter M.L."/>
            <person name="Signorovitch A.Y."/>
            <person name="Moreno M.A."/>
            <person name="Kamm K."/>
            <person name="Grimwood J."/>
            <person name="Schmutz J."/>
            <person name="Shapiro H."/>
            <person name="Grigoriev I.V."/>
            <person name="Buss L.W."/>
            <person name="Schierwater B."/>
            <person name="Dellaporta S.L."/>
            <person name="Rokhsar D.S."/>
        </authorList>
    </citation>
    <scope>NUCLEOTIDE SEQUENCE [LARGE SCALE GENOMIC DNA]</scope>
    <source>
        <strain evidence="9 10">Grell-BS-1999</strain>
    </source>
</reference>
<dbReference type="InParanoid" id="B3RV31"/>
<keyword evidence="5 6" id="KW-0067">ATP-binding</keyword>
<dbReference type="EC" id="3.6.4.13" evidence="1"/>
<dbReference type="Proteomes" id="UP000009022">
    <property type="component" value="Unassembled WGS sequence"/>
</dbReference>
<dbReference type="RefSeq" id="XP_002111461.1">
    <property type="nucleotide sequence ID" value="XM_002111425.1"/>
</dbReference>
<dbReference type="GO" id="GO:0000398">
    <property type="term" value="P:mRNA splicing, via spliceosome"/>
    <property type="evidence" value="ECO:0000318"/>
    <property type="project" value="GO_Central"/>
</dbReference>
<feature type="domain" description="Helicase C-terminal" evidence="8">
    <location>
        <begin position="261"/>
        <end position="404"/>
    </location>
</feature>
<dbReference type="InterPro" id="IPR001650">
    <property type="entry name" value="Helicase_C-like"/>
</dbReference>
<evidence type="ECO:0000259" key="8">
    <source>
        <dbReference type="PROSITE" id="PS51194"/>
    </source>
</evidence>
<dbReference type="OMA" id="TRCDEVT"/>
<evidence type="ECO:0000256" key="6">
    <source>
        <dbReference type="RuleBase" id="RU000492"/>
    </source>
</evidence>
<dbReference type="CDD" id="cd18787">
    <property type="entry name" value="SF2_C_DEAD"/>
    <property type="match status" value="1"/>
</dbReference>
<protein>
    <recommendedName>
        <fullName evidence="1">RNA helicase</fullName>
        <ecNumber evidence="1">3.6.4.13</ecNumber>
    </recommendedName>
</protein>
<dbReference type="GO" id="GO:0016787">
    <property type="term" value="F:hydrolase activity"/>
    <property type="evidence" value="ECO:0007669"/>
    <property type="project" value="UniProtKB-KW"/>
</dbReference>
<dbReference type="Pfam" id="PF00270">
    <property type="entry name" value="DEAD"/>
    <property type="match status" value="1"/>
</dbReference>
<gene>
    <name evidence="9" type="ORF">TRIADDRAFT_55507</name>
</gene>
<dbReference type="GO" id="GO:0005681">
    <property type="term" value="C:spliceosomal complex"/>
    <property type="evidence" value="ECO:0000318"/>
    <property type="project" value="GO_Central"/>
</dbReference>
<keyword evidence="3 6" id="KW-0378">Hydrolase</keyword>
<dbReference type="InterPro" id="IPR011545">
    <property type="entry name" value="DEAD/DEAH_box_helicase_dom"/>
</dbReference>
<evidence type="ECO:0000313" key="10">
    <source>
        <dbReference type="Proteomes" id="UP000009022"/>
    </source>
</evidence>
<dbReference type="GO" id="GO:0003724">
    <property type="term" value="F:RNA helicase activity"/>
    <property type="evidence" value="ECO:0000318"/>
    <property type="project" value="GO_Central"/>
</dbReference>
<dbReference type="SUPFAM" id="SSF52540">
    <property type="entry name" value="P-loop containing nucleoside triphosphate hydrolases"/>
    <property type="match status" value="2"/>
</dbReference>
<evidence type="ECO:0000256" key="5">
    <source>
        <dbReference type="ARBA" id="ARBA00022840"/>
    </source>
</evidence>
<dbReference type="OrthoDB" id="196131at2759"/>
<dbReference type="Gene3D" id="3.40.50.300">
    <property type="entry name" value="P-loop containing nucleotide triphosphate hydrolases"/>
    <property type="match status" value="3"/>
</dbReference>
<dbReference type="InterPro" id="IPR000629">
    <property type="entry name" value="RNA-helicase_DEAD-box_CS"/>
</dbReference>
<dbReference type="PROSITE" id="PS00039">
    <property type="entry name" value="DEAD_ATP_HELICASE"/>
    <property type="match status" value="1"/>
</dbReference>
<dbReference type="PROSITE" id="PS51192">
    <property type="entry name" value="HELICASE_ATP_BIND_1"/>
    <property type="match status" value="1"/>
</dbReference>
<evidence type="ECO:0000313" key="9">
    <source>
        <dbReference type="EMBL" id="EDV25428.1"/>
    </source>
</evidence>
<evidence type="ECO:0000256" key="1">
    <source>
        <dbReference type="ARBA" id="ARBA00012552"/>
    </source>
</evidence>
<organism evidence="9 10">
    <name type="scientific">Trichoplax adhaerens</name>
    <name type="common">Trichoplax reptans</name>
    <dbReference type="NCBI Taxonomy" id="10228"/>
    <lineage>
        <taxon>Eukaryota</taxon>
        <taxon>Metazoa</taxon>
        <taxon>Placozoa</taxon>
        <taxon>Uniplacotomia</taxon>
        <taxon>Trichoplacea</taxon>
        <taxon>Trichoplacidae</taxon>
        <taxon>Trichoplax</taxon>
    </lineage>
</organism>